<keyword evidence="9" id="KW-1185">Reference proteome</keyword>
<accession>A0A4R9K0A8</accession>
<evidence type="ECO:0000313" key="8">
    <source>
        <dbReference type="EMBL" id="TGL58444.1"/>
    </source>
</evidence>
<dbReference type="SUPFAM" id="SSF103473">
    <property type="entry name" value="MFS general substrate transporter"/>
    <property type="match status" value="1"/>
</dbReference>
<dbReference type="Gene3D" id="1.20.1250.20">
    <property type="entry name" value="MFS general substrate transporter like domains"/>
    <property type="match status" value="1"/>
</dbReference>
<organism evidence="8 9">
    <name type="scientific">Leptospira sarikeiensis</name>
    <dbReference type="NCBI Taxonomy" id="2484943"/>
    <lineage>
        <taxon>Bacteria</taxon>
        <taxon>Pseudomonadati</taxon>
        <taxon>Spirochaetota</taxon>
        <taxon>Spirochaetia</taxon>
        <taxon>Leptospirales</taxon>
        <taxon>Leptospiraceae</taxon>
        <taxon>Leptospira</taxon>
    </lineage>
</organism>
<dbReference type="InterPro" id="IPR050189">
    <property type="entry name" value="MFS_Efflux_Transporters"/>
</dbReference>
<feature type="transmembrane region" description="Helical" evidence="6">
    <location>
        <begin position="376"/>
        <end position="393"/>
    </location>
</feature>
<keyword evidence="4 6" id="KW-1133">Transmembrane helix</keyword>
<feature type="transmembrane region" description="Helical" evidence="6">
    <location>
        <begin position="251"/>
        <end position="268"/>
    </location>
</feature>
<evidence type="ECO:0000256" key="1">
    <source>
        <dbReference type="ARBA" id="ARBA00004651"/>
    </source>
</evidence>
<evidence type="ECO:0000259" key="7">
    <source>
        <dbReference type="PROSITE" id="PS50850"/>
    </source>
</evidence>
<feature type="transmembrane region" description="Helical" evidence="6">
    <location>
        <begin position="205"/>
        <end position="231"/>
    </location>
</feature>
<feature type="transmembrane region" description="Helical" evidence="6">
    <location>
        <begin position="164"/>
        <end position="184"/>
    </location>
</feature>
<gene>
    <name evidence="8" type="ORF">EHQ64_19340</name>
</gene>
<dbReference type="CDD" id="cd17324">
    <property type="entry name" value="MFS_NepI_like"/>
    <property type="match status" value="1"/>
</dbReference>
<feature type="transmembrane region" description="Helical" evidence="6">
    <location>
        <begin position="48"/>
        <end position="67"/>
    </location>
</feature>
<dbReference type="RefSeq" id="WP_135651450.1">
    <property type="nucleotide sequence ID" value="NZ_RQGF01000042.1"/>
</dbReference>
<dbReference type="PROSITE" id="PS50850">
    <property type="entry name" value="MFS"/>
    <property type="match status" value="1"/>
</dbReference>
<dbReference type="Proteomes" id="UP000297762">
    <property type="component" value="Unassembled WGS sequence"/>
</dbReference>
<keyword evidence="2" id="KW-1003">Cell membrane</keyword>
<feature type="transmembrane region" description="Helical" evidence="6">
    <location>
        <begin position="280"/>
        <end position="297"/>
    </location>
</feature>
<dbReference type="InterPro" id="IPR020846">
    <property type="entry name" value="MFS_dom"/>
</dbReference>
<comment type="subcellular location">
    <subcellularLocation>
        <location evidence="1">Cell membrane</location>
        <topology evidence="1">Multi-pass membrane protein</topology>
    </subcellularLocation>
</comment>
<evidence type="ECO:0000313" key="9">
    <source>
        <dbReference type="Proteomes" id="UP000297762"/>
    </source>
</evidence>
<feature type="transmembrane region" description="Helical" evidence="6">
    <location>
        <begin position="303"/>
        <end position="327"/>
    </location>
</feature>
<dbReference type="InterPro" id="IPR011701">
    <property type="entry name" value="MFS"/>
</dbReference>
<reference evidence="8" key="1">
    <citation type="journal article" date="2019" name="PLoS Negl. Trop. Dis.">
        <title>Revisiting the worldwide diversity of Leptospira species in the environment.</title>
        <authorList>
            <person name="Vincent A.T."/>
            <person name="Schiettekatte O."/>
            <person name="Bourhy P."/>
            <person name="Veyrier F.J."/>
            <person name="Picardeau M."/>
        </authorList>
    </citation>
    <scope>NUCLEOTIDE SEQUENCE [LARGE SCALE GENOMIC DNA]</scope>
    <source>
        <strain evidence="8">201702455</strain>
    </source>
</reference>
<evidence type="ECO:0000256" key="2">
    <source>
        <dbReference type="ARBA" id="ARBA00022475"/>
    </source>
</evidence>
<dbReference type="GO" id="GO:0005886">
    <property type="term" value="C:plasma membrane"/>
    <property type="evidence" value="ECO:0007669"/>
    <property type="project" value="UniProtKB-SubCell"/>
</dbReference>
<dbReference type="InterPro" id="IPR036259">
    <property type="entry name" value="MFS_trans_sf"/>
</dbReference>
<protein>
    <submittedName>
        <fullName evidence="8">MFS transporter</fullName>
    </submittedName>
</protein>
<dbReference type="PANTHER" id="PTHR43124">
    <property type="entry name" value="PURINE EFFLUX PUMP PBUE"/>
    <property type="match status" value="1"/>
</dbReference>
<proteinExistence type="predicted"/>
<dbReference type="AlphaFoldDB" id="A0A4R9K0A8"/>
<evidence type="ECO:0000256" key="3">
    <source>
        <dbReference type="ARBA" id="ARBA00022692"/>
    </source>
</evidence>
<keyword evidence="3 6" id="KW-0812">Transmembrane</keyword>
<dbReference type="OrthoDB" id="337363at2"/>
<feature type="transmembrane region" description="Helical" evidence="6">
    <location>
        <begin position="103"/>
        <end position="124"/>
    </location>
</feature>
<evidence type="ECO:0000256" key="6">
    <source>
        <dbReference type="SAM" id="Phobius"/>
    </source>
</evidence>
<feature type="domain" description="Major facilitator superfamily (MFS) profile" evidence="7">
    <location>
        <begin position="12"/>
        <end position="400"/>
    </location>
</feature>
<keyword evidence="5 6" id="KW-0472">Membrane</keyword>
<name>A0A4R9K0A8_9LEPT</name>
<feature type="transmembrane region" description="Helical" evidence="6">
    <location>
        <begin position="136"/>
        <end position="158"/>
    </location>
</feature>
<feature type="transmembrane region" description="Helical" evidence="6">
    <location>
        <begin position="12"/>
        <end position="36"/>
    </location>
</feature>
<dbReference type="EMBL" id="RQGF01000042">
    <property type="protein sequence ID" value="TGL58444.1"/>
    <property type="molecule type" value="Genomic_DNA"/>
</dbReference>
<evidence type="ECO:0000256" key="4">
    <source>
        <dbReference type="ARBA" id="ARBA00022989"/>
    </source>
</evidence>
<evidence type="ECO:0000256" key="5">
    <source>
        <dbReference type="ARBA" id="ARBA00023136"/>
    </source>
</evidence>
<sequence>MKFTFSKYQIFVIALLAFIQFTVVLDFMILSPLGVLVMDQLKIATDQFGLVVSAYAFSAGISGILAAGFADRFDRKKMLLFFYSGFVLGTVFCGIAPNYEFLLFARIVTGIFGGVISSISFAIIADLFPLEARGRVMGFVMTAFAASQVAGLPLGIFLSKHWGWQSPFLMIAAISGLVGIAVAINLQPINSHLKTKSENKALKHLALTAANSNYLPGFLATMILATGGYMLMPFGSAFTVHNLGISFDNFVYVYAITGFVSIIAGPLIGKAADTYGKYSIFLVASLLASAIILYYTSLGTSPLWFVILINSTLFVMITGRVISANALTSAVPDLKDRGAYMAISSSLQQMSGGIAAYAAGLIVVQTPSGYMLGYQNLGYVVTGAILLTVIIMYKVNEYVASKNPGMVPGEMKPAEAELPFEA</sequence>
<dbReference type="PANTHER" id="PTHR43124:SF10">
    <property type="entry name" value="PURINE EFFLUX PUMP PBUE"/>
    <property type="match status" value="1"/>
</dbReference>
<dbReference type="GO" id="GO:0022857">
    <property type="term" value="F:transmembrane transporter activity"/>
    <property type="evidence" value="ECO:0007669"/>
    <property type="project" value="InterPro"/>
</dbReference>
<comment type="caution">
    <text evidence="8">The sequence shown here is derived from an EMBL/GenBank/DDBJ whole genome shotgun (WGS) entry which is preliminary data.</text>
</comment>
<feature type="transmembrane region" description="Helical" evidence="6">
    <location>
        <begin position="339"/>
        <end position="364"/>
    </location>
</feature>
<dbReference type="Pfam" id="PF07690">
    <property type="entry name" value="MFS_1"/>
    <property type="match status" value="1"/>
</dbReference>
<feature type="transmembrane region" description="Helical" evidence="6">
    <location>
        <begin position="79"/>
        <end position="97"/>
    </location>
</feature>